<organism evidence="2 3">
    <name type="scientific">Ancylobacter vacuolatus</name>
    <dbReference type="NCBI Taxonomy" id="223389"/>
    <lineage>
        <taxon>Bacteria</taxon>
        <taxon>Pseudomonadati</taxon>
        <taxon>Pseudomonadota</taxon>
        <taxon>Alphaproteobacteria</taxon>
        <taxon>Hyphomicrobiales</taxon>
        <taxon>Xanthobacteraceae</taxon>
        <taxon>Ancylobacter</taxon>
    </lineage>
</organism>
<feature type="compositionally biased region" description="Basic and acidic residues" evidence="1">
    <location>
        <begin position="1"/>
        <end position="31"/>
    </location>
</feature>
<dbReference type="EMBL" id="JAUSUH010000003">
    <property type="protein sequence ID" value="MDQ0347479.1"/>
    <property type="molecule type" value="Genomic_DNA"/>
</dbReference>
<evidence type="ECO:0000313" key="3">
    <source>
        <dbReference type="Proteomes" id="UP001238467"/>
    </source>
</evidence>
<proteinExistence type="predicted"/>
<sequence length="61" mass="6777">MIIADQHDKNPAKPGDRRVEKKDRAPEEAGHARSANPQQDDKAGEREQKPEGRDAGYDPAK</sequence>
<evidence type="ECO:0000256" key="1">
    <source>
        <dbReference type="SAM" id="MobiDB-lite"/>
    </source>
</evidence>
<comment type="caution">
    <text evidence="2">The sequence shown here is derived from an EMBL/GenBank/DDBJ whole genome shotgun (WGS) entry which is preliminary data.</text>
</comment>
<gene>
    <name evidence="2" type="ORF">J2S76_001903</name>
</gene>
<dbReference type="Proteomes" id="UP001238467">
    <property type="component" value="Unassembled WGS sequence"/>
</dbReference>
<name>A0ABU0DGC8_9HYPH</name>
<evidence type="ECO:0000313" key="2">
    <source>
        <dbReference type="EMBL" id="MDQ0347479.1"/>
    </source>
</evidence>
<feature type="region of interest" description="Disordered" evidence="1">
    <location>
        <begin position="1"/>
        <end position="61"/>
    </location>
</feature>
<reference evidence="2 3" key="1">
    <citation type="submission" date="2023-07" db="EMBL/GenBank/DDBJ databases">
        <title>Genomic Encyclopedia of Type Strains, Phase IV (KMG-IV): sequencing the most valuable type-strain genomes for metagenomic binning, comparative biology and taxonomic classification.</title>
        <authorList>
            <person name="Goeker M."/>
        </authorList>
    </citation>
    <scope>NUCLEOTIDE SEQUENCE [LARGE SCALE GENOMIC DNA]</scope>
    <source>
        <strain evidence="2 3">DSM 1277</strain>
    </source>
</reference>
<feature type="compositionally biased region" description="Basic and acidic residues" evidence="1">
    <location>
        <begin position="39"/>
        <end position="61"/>
    </location>
</feature>
<dbReference type="RefSeq" id="WP_307059817.1">
    <property type="nucleotide sequence ID" value="NZ_JAUSUH010000003.1"/>
</dbReference>
<protein>
    <submittedName>
        <fullName evidence="2">Uncharacterized protein</fullName>
    </submittedName>
</protein>
<accession>A0ABU0DGC8</accession>
<keyword evidence="3" id="KW-1185">Reference proteome</keyword>